<dbReference type="SMART" id="SM00355">
    <property type="entry name" value="ZnF_C2H2"/>
    <property type="match status" value="3"/>
</dbReference>
<keyword evidence="4" id="KW-0479">Metal-binding</keyword>
<dbReference type="Pfam" id="PF23561">
    <property type="entry name" value="zf-C2H2_15"/>
    <property type="match status" value="1"/>
</dbReference>
<evidence type="ECO:0000256" key="5">
    <source>
        <dbReference type="ARBA" id="ARBA00022737"/>
    </source>
</evidence>
<evidence type="ECO:0000256" key="7">
    <source>
        <dbReference type="ARBA" id="ARBA00022833"/>
    </source>
</evidence>
<keyword evidence="14" id="KW-1185">Reference proteome</keyword>
<comment type="caution">
    <text evidence="13">The sequence shown here is derived from an EMBL/GenBank/DDBJ whole genome shotgun (WGS) entry which is preliminary data.</text>
</comment>
<comment type="similarity">
    <text evidence="2">Belongs to the GLI C2H2-type zinc-finger protein family.</text>
</comment>
<dbReference type="SUPFAM" id="SSF57667">
    <property type="entry name" value="beta-beta-alpha zinc fingers"/>
    <property type="match status" value="1"/>
</dbReference>
<keyword evidence="3" id="KW-0217">Developmental protein</keyword>
<feature type="domain" description="C2H2-type" evidence="12">
    <location>
        <begin position="274"/>
        <end position="301"/>
    </location>
</feature>
<keyword evidence="6 10" id="KW-0863">Zinc-finger</keyword>
<evidence type="ECO:0000256" key="2">
    <source>
        <dbReference type="ARBA" id="ARBA00010831"/>
    </source>
</evidence>
<dbReference type="PROSITE" id="PS50157">
    <property type="entry name" value="ZINC_FINGER_C2H2_2"/>
    <property type="match status" value="2"/>
</dbReference>
<feature type="domain" description="C2H2-type" evidence="12">
    <location>
        <begin position="246"/>
        <end position="273"/>
    </location>
</feature>
<name>A0ABS2XMF1_POLSP</name>
<feature type="non-terminal residue" evidence="13">
    <location>
        <position position="301"/>
    </location>
</feature>
<dbReference type="Pfam" id="PF18366">
    <property type="entry name" value="zf_ZIC"/>
    <property type="match status" value="1"/>
</dbReference>
<evidence type="ECO:0000259" key="12">
    <source>
        <dbReference type="PROSITE" id="PS50157"/>
    </source>
</evidence>
<dbReference type="InterPro" id="IPR013087">
    <property type="entry name" value="Znf_C2H2_type"/>
</dbReference>
<dbReference type="EMBL" id="JAAWVQ010050129">
    <property type="protein sequence ID" value="MBN3275373.1"/>
    <property type="molecule type" value="Genomic_DNA"/>
</dbReference>
<keyword evidence="5" id="KW-0677">Repeat</keyword>
<dbReference type="PANTHER" id="PTHR45718:SF4">
    <property type="entry name" value="TRANSCRIPTIONAL ACTIVATOR CUBITUS INTERRUPTUS"/>
    <property type="match status" value="1"/>
</dbReference>
<sequence>MGHSSALKLSPAHHYPHHHHHHNPHMAGHTEVVSSQTGAFGPVQAAAVPYPMSAQALSAGRDFFLRRDLTAPAMPGLTDPGTSSHHGMFVSTTGSYPGLHSHHPEAGNHTLFSGLHHEHSSQAAPGGHALNGQIRLGIPGEMYARADHFSQVTGSRTDPFTTSPLLGYSGMNLNMNLSGHHHGPGAFFRYMRQPIKQELICKWIEPEQAPKILCSKTYSNMHDLVTHVTVEHVGGPEQGNHICFWEECPREGKPFKAKYKLVNHIRVHTGEKPFPCPFPGCGKVFARSENLKIHKRTHTGQ</sequence>
<keyword evidence="9" id="KW-0539">Nucleus</keyword>
<evidence type="ECO:0000256" key="10">
    <source>
        <dbReference type="PROSITE-ProRule" id="PRU00042"/>
    </source>
</evidence>
<gene>
    <name evidence="13" type="primary">Zic4_1</name>
    <name evidence="13" type="ORF">GTO93_0003159</name>
</gene>
<dbReference type="InterPro" id="IPR041643">
    <property type="entry name" value="Znf_ZIC"/>
</dbReference>
<feature type="compositionally biased region" description="Basic residues" evidence="11">
    <location>
        <begin position="14"/>
        <end position="24"/>
    </location>
</feature>
<dbReference type="Pfam" id="PF00096">
    <property type="entry name" value="zf-C2H2"/>
    <property type="match status" value="1"/>
</dbReference>
<dbReference type="InterPro" id="IPR036236">
    <property type="entry name" value="Znf_C2H2_sf"/>
</dbReference>
<dbReference type="Proteomes" id="UP001166093">
    <property type="component" value="Unassembled WGS sequence"/>
</dbReference>
<protein>
    <submittedName>
        <fullName evidence="13">ZIC4 protein</fullName>
    </submittedName>
</protein>
<feature type="non-terminal residue" evidence="13">
    <location>
        <position position="1"/>
    </location>
</feature>
<evidence type="ECO:0000256" key="3">
    <source>
        <dbReference type="ARBA" id="ARBA00022473"/>
    </source>
</evidence>
<dbReference type="InterPro" id="IPR043359">
    <property type="entry name" value="GLI-like"/>
</dbReference>
<accession>A0ABS2XMF1</accession>
<evidence type="ECO:0000256" key="11">
    <source>
        <dbReference type="SAM" id="MobiDB-lite"/>
    </source>
</evidence>
<keyword evidence="8" id="KW-0238">DNA-binding</keyword>
<evidence type="ECO:0000256" key="8">
    <source>
        <dbReference type="ARBA" id="ARBA00023125"/>
    </source>
</evidence>
<reference evidence="13" key="1">
    <citation type="journal article" date="2021" name="Cell">
        <title>Tracing the genetic footprints of vertebrate landing in non-teleost ray-finned fishes.</title>
        <authorList>
            <person name="Bi X."/>
            <person name="Wang K."/>
            <person name="Yang L."/>
            <person name="Pan H."/>
            <person name="Jiang H."/>
            <person name="Wei Q."/>
            <person name="Fang M."/>
            <person name="Yu H."/>
            <person name="Zhu C."/>
            <person name="Cai Y."/>
            <person name="He Y."/>
            <person name="Gan X."/>
            <person name="Zeng H."/>
            <person name="Yu D."/>
            <person name="Zhu Y."/>
            <person name="Jiang H."/>
            <person name="Qiu Q."/>
            <person name="Yang H."/>
            <person name="Zhang Y.E."/>
            <person name="Wang W."/>
            <person name="Zhu M."/>
            <person name="He S."/>
            <person name="Zhang G."/>
        </authorList>
    </citation>
    <scope>NUCLEOTIDE SEQUENCE</scope>
    <source>
        <strain evidence="13">Pddl_001</strain>
    </source>
</reference>
<feature type="region of interest" description="Disordered" evidence="11">
    <location>
        <begin position="1"/>
        <end position="29"/>
    </location>
</feature>
<evidence type="ECO:0000256" key="1">
    <source>
        <dbReference type="ARBA" id="ARBA00004123"/>
    </source>
</evidence>
<keyword evidence="7" id="KW-0862">Zinc</keyword>
<evidence type="ECO:0000256" key="6">
    <source>
        <dbReference type="ARBA" id="ARBA00022771"/>
    </source>
</evidence>
<evidence type="ECO:0000313" key="13">
    <source>
        <dbReference type="EMBL" id="MBN3275373.1"/>
    </source>
</evidence>
<evidence type="ECO:0000256" key="4">
    <source>
        <dbReference type="ARBA" id="ARBA00022723"/>
    </source>
</evidence>
<dbReference type="PANTHER" id="PTHR45718">
    <property type="entry name" value="TRANSCRIPTIONAL ACTIVATOR CUBITUS INTERRUPTUS"/>
    <property type="match status" value="1"/>
</dbReference>
<dbReference type="Gene3D" id="3.30.160.60">
    <property type="entry name" value="Classic Zinc Finger"/>
    <property type="match status" value="2"/>
</dbReference>
<proteinExistence type="inferred from homology"/>
<evidence type="ECO:0000256" key="9">
    <source>
        <dbReference type="ARBA" id="ARBA00023242"/>
    </source>
</evidence>
<dbReference type="InterPro" id="IPR056436">
    <property type="entry name" value="Znf-C2H2_ZIC1-5/GLI1-3-like"/>
</dbReference>
<dbReference type="PROSITE" id="PS00028">
    <property type="entry name" value="ZINC_FINGER_C2H2_1"/>
    <property type="match status" value="1"/>
</dbReference>
<organism evidence="13 14">
    <name type="scientific">Polyodon spathula</name>
    <name type="common">North American paddlefish</name>
    <name type="synonym">Squalus spathula</name>
    <dbReference type="NCBI Taxonomy" id="7913"/>
    <lineage>
        <taxon>Eukaryota</taxon>
        <taxon>Metazoa</taxon>
        <taxon>Chordata</taxon>
        <taxon>Craniata</taxon>
        <taxon>Vertebrata</taxon>
        <taxon>Euteleostomi</taxon>
        <taxon>Actinopterygii</taxon>
        <taxon>Chondrostei</taxon>
        <taxon>Acipenseriformes</taxon>
        <taxon>Polyodontidae</taxon>
        <taxon>Polyodon</taxon>
    </lineage>
</organism>
<evidence type="ECO:0000313" key="14">
    <source>
        <dbReference type="Proteomes" id="UP001166093"/>
    </source>
</evidence>
<comment type="subcellular location">
    <subcellularLocation>
        <location evidence="1">Nucleus</location>
    </subcellularLocation>
</comment>